<keyword evidence="2" id="KW-0812">Transmembrane</keyword>
<name>A0A9P7B0C4_9HELO</name>
<proteinExistence type="predicted"/>
<protein>
    <submittedName>
        <fullName evidence="3">Uncharacterized protein</fullName>
    </submittedName>
</protein>
<evidence type="ECO:0000256" key="1">
    <source>
        <dbReference type="SAM" id="MobiDB-lite"/>
    </source>
</evidence>
<reference evidence="3" key="1">
    <citation type="submission" date="2019-07" db="EMBL/GenBank/DDBJ databases">
        <title>Hyphodiscus hymeniophilus genome sequencing and assembly.</title>
        <authorList>
            <person name="Kramer G."/>
            <person name="Nodwell J."/>
        </authorList>
    </citation>
    <scope>NUCLEOTIDE SEQUENCE</scope>
    <source>
        <strain evidence="3">ATCC 34498</strain>
    </source>
</reference>
<feature type="transmembrane region" description="Helical" evidence="2">
    <location>
        <begin position="174"/>
        <end position="197"/>
    </location>
</feature>
<evidence type="ECO:0000256" key="2">
    <source>
        <dbReference type="SAM" id="Phobius"/>
    </source>
</evidence>
<feature type="region of interest" description="Disordered" evidence="1">
    <location>
        <begin position="429"/>
        <end position="501"/>
    </location>
</feature>
<dbReference type="Proteomes" id="UP000785200">
    <property type="component" value="Unassembled WGS sequence"/>
</dbReference>
<keyword evidence="2" id="KW-0472">Membrane</keyword>
<evidence type="ECO:0000313" key="3">
    <source>
        <dbReference type="EMBL" id="KAG0652051.1"/>
    </source>
</evidence>
<organism evidence="3 4">
    <name type="scientific">Hyphodiscus hymeniophilus</name>
    <dbReference type="NCBI Taxonomy" id="353542"/>
    <lineage>
        <taxon>Eukaryota</taxon>
        <taxon>Fungi</taxon>
        <taxon>Dikarya</taxon>
        <taxon>Ascomycota</taxon>
        <taxon>Pezizomycotina</taxon>
        <taxon>Leotiomycetes</taxon>
        <taxon>Helotiales</taxon>
        <taxon>Hyphodiscaceae</taxon>
        <taxon>Hyphodiscus</taxon>
    </lineage>
</organism>
<accession>A0A9P7B0C4</accession>
<dbReference type="OrthoDB" id="2126185at2759"/>
<feature type="transmembrane region" description="Helical" evidence="2">
    <location>
        <begin position="307"/>
        <end position="329"/>
    </location>
</feature>
<gene>
    <name evidence="3" type="ORF">D0Z07_1420</name>
</gene>
<feature type="compositionally biased region" description="Basic and acidic residues" evidence="1">
    <location>
        <begin position="473"/>
        <end position="486"/>
    </location>
</feature>
<keyword evidence="4" id="KW-1185">Reference proteome</keyword>
<dbReference type="EMBL" id="VNKQ01000003">
    <property type="protein sequence ID" value="KAG0652051.1"/>
    <property type="molecule type" value="Genomic_DNA"/>
</dbReference>
<feature type="transmembrane region" description="Helical" evidence="2">
    <location>
        <begin position="241"/>
        <end position="259"/>
    </location>
</feature>
<comment type="caution">
    <text evidence="3">The sequence shown here is derived from an EMBL/GenBank/DDBJ whole genome shotgun (WGS) entry which is preliminary data.</text>
</comment>
<evidence type="ECO:0000313" key="4">
    <source>
        <dbReference type="Proteomes" id="UP000785200"/>
    </source>
</evidence>
<feature type="transmembrane region" description="Helical" evidence="2">
    <location>
        <begin position="143"/>
        <end position="162"/>
    </location>
</feature>
<sequence>MAPVEIQSTPSRLPAGVAFSHFFLTGWLSFVAVRTIYRSYLALPPSSATRHRQPLRRGHVQLFSILAFTSLVTAFYFGMRFASLSYRVWAAERGVELPENFFGDKGALRPGEHPGRLHITRWLNDTPFYRDCLEIVAEKARHFWWGQQINLGLVSWGLFAAIEGQRRKIPNLWIFMALAQLVNLSFAQNLFFVAILLTPVPLPENVNGLTKSYVPATASRLSRFSERFILKKPEGWFPKPAINLLILALTYLSVFLIPFASNTPSFMTVTTLSRILPFLPILLPYIIPESFGSVHDHPHETYGTYTSIFRTIAATSVLLHFKSTALALFHNTPESHYYRHSLLHPFKEEHRSALSRGYTALSRLLGAVNEHPAVSAVGWDVMLSGLSLGIWAAVRGLEPKKMLSSTTVFMERVEPVIEGIQDKIKVEAEKTAQIIEPQPSRRRGRPKKSETSTPELADDAAMAHSPRRRVRSSKTDEADDAYRPAESEQLEEGDENAEEDSEVGALAWGLITAGGLGYGSASVYGAEVMAR</sequence>
<feature type="compositionally biased region" description="Acidic residues" evidence="1">
    <location>
        <begin position="488"/>
        <end position="501"/>
    </location>
</feature>
<feature type="transmembrane region" description="Helical" evidence="2">
    <location>
        <begin position="58"/>
        <end position="79"/>
    </location>
</feature>
<keyword evidence="2" id="KW-1133">Transmembrane helix</keyword>
<feature type="transmembrane region" description="Helical" evidence="2">
    <location>
        <begin position="18"/>
        <end position="37"/>
    </location>
</feature>
<dbReference type="AlphaFoldDB" id="A0A9P7B0C4"/>
<feature type="transmembrane region" description="Helical" evidence="2">
    <location>
        <begin position="266"/>
        <end position="287"/>
    </location>
</feature>